<comment type="subcellular location">
    <subcellularLocation>
        <location evidence="1">Membrane</location>
        <topology evidence="1">Multi-pass membrane protein</topology>
    </subcellularLocation>
</comment>
<evidence type="ECO:0000256" key="5">
    <source>
        <dbReference type="ARBA" id="ARBA00023136"/>
    </source>
</evidence>
<dbReference type="GO" id="GO:0015297">
    <property type="term" value="F:antiporter activity"/>
    <property type="evidence" value="ECO:0007669"/>
    <property type="project" value="InterPro"/>
</dbReference>
<evidence type="ECO:0000313" key="8">
    <source>
        <dbReference type="EMBL" id="PRW56780.1"/>
    </source>
</evidence>
<keyword evidence="3 6" id="KW-0812">Transmembrane</keyword>
<evidence type="ECO:0000256" key="3">
    <source>
        <dbReference type="ARBA" id="ARBA00022692"/>
    </source>
</evidence>
<dbReference type="GO" id="GO:1990961">
    <property type="term" value="P:xenobiotic detoxification by transmembrane export across the plasma membrane"/>
    <property type="evidence" value="ECO:0007669"/>
    <property type="project" value="InterPro"/>
</dbReference>
<feature type="transmembrane region" description="Helical" evidence="6">
    <location>
        <begin position="230"/>
        <end position="248"/>
    </location>
</feature>
<dbReference type="AlphaFoldDB" id="A0A2P6TRU0"/>
<feature type="region of interest" description="Disordered" evidence="7">
    <location>
        <begin position="554"/>
        <end position="614"/>
    </location>
</feature>
<keyword evidence="4 6" id="KW-1133">Transmembrane helix</keyword>
<dbReference type="InterPro" id="IPR002528">
    <property type="entry name" value="MATE_fam"/>
</dbReference>
<evidence type="ECO:0000313" key="9">
    <source>
        <dbReference type="Proteomes" id="UP000239899"/>
    </source>
</evidence>
<reference evidence="8 9" key="1">
    <citation type="journal article" date="2018" name="Plant J.">
        <title>Genome sequences of Chlorella sorokiniana UTEX 1602 and Micractinium conductrix SAG 241.80: implications to maltose excretion by a green alga.</title>
        <authorList>
            <person name="Arriola M.B."/>
            <person name="Velmurugan N."/>
            <person name="Zhang Y."/>
            <person name="Plunkett M.H."/>
            <person name="Hondzo H."/>
            <person name="Barney B.M."/>
        </authorList>
    </citation>
    <scope>NUCLEOTIDE SEQUENCE [LARGE SCALE GENOMIC DNA]</scope>
    <source>
        <strain evidence="9">UTEX 1602</strain>
    </source>
</reference>
<feature type="transmembrane region" description="Helical" evidence="6">
    <location>
        <begin position="311"/>
        <end position="335"/>
    </location>
</feature>
<accession>A0A2P6TRU0</accession>
<evidence type="ECO:0000256" key="6">
    <source>
        <dbReference type="RuleBase" id="RU004914"/>
    </source>
</evidence>
<comment type="similarity">
    <text evidence="2 6">Belongs to the multi antimicrobial extrusion (MATE) (TC 2.A.66.1) family.</text>
</comment>
<feature type="transmembrane region" description="Helical" evidence="6">
    <location>
        <begin position="198"/>
        <end position="218"/>
    </location>
</feature>
<dbReference type="NCBIfam" id="TIGR00797">
    <property type="entry name" value="matE"/>
    <property type="match status" value="1"/>
</dbReference>
<evidence type="ECO:0000256" key="2">
    <source>
        <dbReference type="ARBA" id="ARBA00010199"/>
    </source>
</evidence>
<dbReference type="InterPro" id="IPR045069">
    <property type="entry name" value="MATE_euk"/>
</dbReference>
<feature type="transmembrane region" description="Helical" evidence="6">
    <location>
        <begin position="386"/>
        <end position="409"/>
    </location>
</feature>
<dbReference type="GO" id="GO:0016020">
    <property type="term" value="C:membrane"/>
    <property type="evidence" value="ECO:0007669"/>
    <property type="project" value="UniProtKB-SubCell"/>
</dbReference>
<feature type="transmembrane region" description="Helical" evidence="6">
    <location>
        <begin position="155"/>
        <end position="178"/>
    </location>
</feature>
<dbReference type="CDD" id="cd13132">
    <property type="entry name" value="MATE_eukaryotic"/>
    <property type="match status" value="1"/>
</dbReference>
<feature type="transmembrane region" description="Helical" evidence="6">
    <location>
        <begin position="341"/>
        <end position="365"/>
    </location>
</feature>
<comment type="caution">
    <text evidence="8">The sequence shown here is derived from an EMBL/GenBank/DDBJ whole genome shotgun (WGS) entry which is preliminary data.</text>
</comment>
<sequence>MDGGLSGGGTQPGLPRLQVVPPPPATAWSAAFEEASLLSPLASARSFSSKLSPAVCEEMRRSEVAAEAASRWAAAKREATTLSALALPISITNLAAFAISLVTLSVVGRLGSFEMSAAVLATVLYNVSGLSLLLGFASAMETFCGQAYGAGNYRLVGVVLQRAMILTTLLSACVAALWRQAEPLLLFFRQDPLLSRSAARYILLLSPALLAQATFEVFKRYLMAQGVVRPATWVTLAGLALSPAYAYYFVFYMDWRLDGAAIGVSATQITMAALLGCYTAVRDRALRGQPTATWHGWSSEALRGWPTYLRFALPSVVMICCEWWTFEVMILMSGWMPNPDVAVATMGVTINTSGIIWMWVTGYAMALSTRVSNSLGAGFPRVARRATWVAVYIALALEGSAMVAILLLRHSWAHLFTDAEPVVLLTASVLPVFALTLPGDGCNAALQGLLRGSGRQGTGAVTNLCSYWILGIPAAYFLAFRMHLGMHGLWWGLVIVNTVQGLVMTAIAWRFNFSKEAAKALARAAARSGTGTADGSLRQPLLEGQQCERLEAGMLLDPSGPGGEEEQQQQQQQQQAARVPADAVQADAEAGAQRGRQRAATDGEEPASPKEELR</sequence>
<keyword evidence="9" id="KW-1185">Reference proteome</keyword>
<name>A0A2P6TRU0_CHLSO</name>
<dbReference type="OrthoDB" id="2126698at2759"/>
<proteinExistence type="inferred from homology"/>
<dbReference type="STRING" id="3076.A0A2P6TRU0"/>
<evidence type="ECO:0000256" key="1">
    <source>
        <dbReference type="ARBA" id="ARBA00004141"/>
    </source>
</evidence>
<organism evidence="8 9">
    <name type="scientific">Chlorella sorokiniana</name>
    <name type="common">Freshwater green alga</name>
    <dbReference type="NCBI Taxonomy" id="3076"/>
    <lineage>
        <taxon>Eukaryota</taxon>
        <taxon>Viridiplantae</taxon>
        <taxon>Chlorophyta</taxon>
        <taxon>core chlorophytes</taxon>
        <taxon>Trebouxiophyceae</taxon>
        <taxon>Chlorellales</taxon>
        <taxon>Chlorellaceae</taxon>
        <taxon>Chlorella clade</taxon>
        <taxon>Chlorella</taxon>
    </lineage>
</organism>
<feature type="transmembrane region" description="Helical" evidence="6">
    <location>
        <begin position="85"/>
        <end position="107"/>
    </location>
</feature>
<dbReference type="GO" id="GO:0042910">
    <property type="term" value="F:xenobiotic transmembrane transporter activity"/>
    <property type="evidence" value="ECO:0007669"/>
    <property type="project" value="InterPro"/>
</dbReference>
<dbReference type="PANTHER" id="PTHR11206">
    <property type="entry name" value="MULTIDRUG RESISTANCE PROTEIN"/>
    <property type="match status" value="1"/>
</dbReference>
<gene>
    <name evidence="8" type="ORF">C2E21_4753</name>
</gene>
<feature type="transmembrane region" description="Helical" evidence="6">
    <location>
        <begin position="488"/>
        <end position="509"/>
    </location>
</feature>
<evidence type="ECO:0000256" key="4">
    <source>
        <dbReference type="ARBA" id="ARBA00022989"/>
    </source>
</evidence>
<dbReference type="Proteomes" id="UP000239899">
    <property type="component" value="Unassembled WGS sequence"/>
</dbReference>
<feature type="transmembrane region" description="Helical" evidence="6">
    <location>
        <begin position="260"/>
        <end position="281"/>
    </location>
</feature>
<protein>
    <recommendedName>
        <fullName evidence="6">Protein DETOXIFICATION</fullName>
    </recommendedName>
    <alternativeName>
        <fullName evidence="6">Multidrug and toxic compound extrusion protein</fullName>
    </alternativeName>
</protein>
<keyword evidence="5 6" id="KW-0472">Membrane</keyword>
<dbReference type="EMBL" id="LHPG02000008">
    <property type="protein sequence ID" value="PRW56780.1"/>
    <property type="molecule type" value="Genomic_DNA"/>
</dbReference>
<feature type="compositionally biased region" description="Low complexity" evidence="7">
    <location>
        <begin position="568"/>
        <end position="600"/>
    </location>
</feature>
<feature type="transmembrane region" description="Helical" evidence="6">
    <location>
        <begin position="421"/>
        <end position="439"/>
    </location>
</feature>
<evidence type="ECO:0000256" key="7">
    <source>
        <dbReference type="SAM" id="MobiDB-lite"/>
    </source>
</evidence>
<feature type="transmembrane region" description="Helical" evidence="6">
    <location>
        <begin position="119"/>
        <end position="143"/>
    </location>
</feature>
<dbReference type="Pfam" id="PF01554">
    <property type="entry name" value="MatE"/>
    <property type="match status" value="2"/>
</dbReference>
<feature type="transmembrane region" description="Helical" evidence="6">
    <location>
        <begin position="460"/>
        <end position="482"/>
    </location>
</feature>